<gene>
    <name evidence="1" type="ORF">B4098_0266</name>
    <name evidence="2" type="ORF">B4099_0384</name>
    <name evidence="3" type="ORF">QN341_04030</name>
</gene>
<name>A0A150JVN1_HEYCO</name>
<evidence type="ECO:0000313" key="3">
    <source>
        <dbReference type="EMBL" id="MDL5040256.1"/>
    </source>
</evidence>
<reference evidence="4 5" key="1">
    <citation type="submission" date="2016-01" db="EMBL/GenBank/DDBJ databases">
        <title>Genome Sequences of Twelve Sporeforming Bacillus Species Isolated from Foods.</title>
        <authorList>
            <person name="Berendsen E.M."/>
            <person name="Wells-Bennik M.H."/>
            <person name="Krawcyk A.O."/>
            <person name="De Jong A."/>
            <person name="Holsappel S."/>
            <person name="Eijlander R.T."/>
            <person name="Kuipers O.P."/>
        </authorList>
    </citation>
    <scope>NUCLEOTIDE SEQUENCE [LARGE SCALE GENOMIC DNA]</scope>
    <source>
        <strain evidence="1 4">B4098</strain>
        <strain evidence="2 5">B4099</strain>
    </source>
</reference>
<evidence type="ECO:0000313" key="4">
    <source>
        <dbReference type="Proteomes" id="UP000075288"/>
    </source>
</evidence>
<dbReference type="PATRIC" id="fig|1398.24.peg.2847"/>
<sequence>MKNDGKRTSEGLNEWFEMINAKGDKGEIAQIVEKYKAQAGDSNDAAPQDKE</sequence>
<evidence type="ECO:0000313" key="5">
    <source>
        <dbReference type="Proteomes" id="UP000075304"/>
    </source>
</evidence>
<dbReference type="Proteomes" id="UP000075288">
    <property type="component" value="Unassembled WGS sequence"/>
</dbReference>
<accession>A0A150JVN1</accession>
<dbReference type="RefSeq" id="WP_013858824.1">
    <property type="nucleotide sequence ID" value="NZ_CABJCT010000007.1"/>
</dbReference>
<dbReference type="EMBL" id="LQYI01000066">
    <property type="protein sequence ID" value="KYC67659.1"/>
    <property type="molecule type" value="Genomic_DNA"/>
</dbReference>
<organism evidence="1 4">
    <name type="scientific">Heyndrickxia coagulans</name>
    <name type="common">Weizmannia coagulans</name>
    <dbReference type="NCBI Taxonomy" id="1398"/>
    <lineage>
        <taxon>Bacteria</taxon>
        <taxon>Bacillati</taxon>
        <taxon>Bacillota</taxon>
        <taxon>Bacilli</taxon>
        <taxon>Bacillales</taxon>
        <taxon>Bacillaceae</taxon>
        <taxon>Heyndrickxia</taxon>
    </lineage>
</organism>
<comment type="caution">
    <text evidence="1">The sequence shown here is derived from an EMBL/GenBank/DDBJ whole genome shotgun (WGS) entry which is preliminary data.</text>
</comment>
<dbReference type="EMBL" id="LQYG01000074">
    <property type="protein sequence ID" value="KYC61118.1"/>
    <property type="molecule type" value="Genomic_DNA"/>
</dbReference>
<evidence type="ECO:0000313" key="1">
    <source>
        <dbReference type="EMBL" id="KYC61118.1"/>
    </source>
</evidence>
<reference evidence="3" key="2">
    <citation type="submission" date="2023-06" db="EMBL/GenBank/DDBJ databases">
        <title>Probiogenomic evaluation and L lactic producing Weizmannia coaggulans BKMTCR2-2 from tree bark.</title>
        <authorList>
            <person name="Mahittikon J."/>
            <person name="Tanasupawat S."/>
        </authorList>
    </citation>
    <scope>NUCLEOTIDE SEQUENCE</scope>
    <source>
        <strain evidence="3">BKMTCR2-2</strain>
    </source>
</reference>
<protein>
    <submittedName>
        <fullName evidence="1">Uncharacterized protein</fullName>
    </submittedName>
</protein>
<dbReference type="Proteomes" id="UP000075304">
    <property type="component" value="Unassembled WGS sequence"/>
</dbReference>
<dbReference type="Proteomes" id="UP001223084">
    <property type="component" value="Unassembled WGS sequence"/>
</dbReference>
<dbReference type="AlphaFoldDB" id="A0A150JVN1"/>
<evidence type="ECO:0000313" key="2">
    <source>
        <dbReference type="EMBL" id="KYC67659.1"/>
    </source>
</evidence>
<proteinExistence type="predicted"/>
<dbReference type="GeneID" id="64234285"/>
<dbReference type="EMBL" id="JASUZX010000001">
    <property type="protein sequence ID" value="MDL5040256.1"/>
    <property type="molecule type" value="Genomic_DNA"/>
</dbReference>